<keyword evidence="2" id="KW-1185">Reference proteome</keyword>
<reference evidence="1" key="1">
    <citation type="submission" date="2021-06" db="EMBL/GenBank/DDBJ databases">
        <authorList>
            <person name="Kallberg Y."/>
            <person name="Tangrot J."/>
            <person name="Rosling A."/>
        </authorList>
    </citation>
    <scope>NUCLEOTIDE SEQUENCE</scope>
    <source>
        <strain evidence="1">28 12/20/2015</strain>
    </source>
</reference>
<evidence type="ECO:0000313" key="2">
    <source>
        <dbReference type="Proteomes" id="UP000789366"/>
    </source>
</evidence>
<name>A0ACA9RBE7_9GLOM</name>
<evidence type="ECO:0000313" key="1">
    <source>
        <dbReference type="EMBL" id="CAG8785302.1"/>
    </source>
</evidence>
<dbReference type="Proteomes" id="UP000789366">
    <property type="component" value="Unassembled WGS sequence"/>
</dbReference>
<comment type="caution">
    <text evidence="1">The sequence shown here is derived from an EMBL/GenBank/DDBJ whole genome shotgun (WGS) entry which is preliminary data.</text>
</comment>
<protein>
    <submittedName>
        <fullName evidence="1">10096_t:CDS:1</fullName>
    </submittedName>
</protein>
<feature type="non-terminal residue" evidence="1">
    <location>
        <position position="1"/>
    </location>
</feature>
<proteinExistence type="predicted"/>
<organism evidence="1 2">
    <name type="scientific">Cetraspora pellucida</name>
    <dbReference type="NCBI Taxonomy" id="1433469"/>
    <lineage>
        <taxon>Eukaryota</taxon>
        <taxon>Fungi</taxon>
        <taxon>Fungi incertae sedis</taxon>
        <taxon>Mucoromycota</taxon>
        <taxon>Glomeromycotina</taxon>
        <taxon>Glomeromycetes</taxon>
        <taxon>Diversisporales</taxon>
        <taxon>Gigasporaceae</taxon>
        <taxon>Cetraspora</taxon>
    </lineage>
</organism>
<sequence length="188" mass="22166">QLLIRPIASRDEECYFVNLNLWICSCPAFLCNCFLLCKYLVNHAVNKARLTDLQDIQLLYNNFQRREDYPFLIYNTKNLQNKSMEISISQSTISKSDVLNDVFFRTDEDNNISDLDTCHVCELKVAAIRRMAEHLEQELTANNLHHVTRVVDNLDHLFTMLDDIETAQHRRLRSQTWRGSKPWTLFLQ</sequence>
<gene>
    <name evidence="1" type="ORF">SPELUC_LOCUS16736</name>
</gene>
<dbReference type="EMBL" id="CAJVPW010063958">
    <property type="protein sequence ID" value="CAG8785302.1"/>
    <property type="molecule type" value="Genomic_DNA"/>
</dbReference>
<accession>A0ACA9RBE7</accession>